<sequence length="432" mass="47200">MAEADLIPLPPREAIAAFKARGGQLAPTFSWEDAWQEDHARSFTVAKSTGFDILNDIYSSLEEALKEGKTVRDFAKDLTPVLQAKGWWGKKSVTDPLTGAIDEVQLGSPRRLQTIFDTNMRVSYATGHWAQFERSKALRPYLRYVAIMDGRTRPAHAARHNVCLPVDDPYWDHWAPPCGWRCRCTLQSLSQRDVDRMGSTLKRVPPPLDMQSYVNKRTGVIEQIPAGIDPGWGYNPGKAGWKAASLADPLAGAPPQLAAARIADKTWPVRALATEFSQWFDQAAAGAPLSRSMWTVGAIDQATLDGLTARGVAPRTGAITIQMQVVQHMMRAAKAAAGKTVPTDFLRELPLTLSQAKAVLLDKQDPALVYVFDVPGDARLGKLVVRVNFQSGSRDTAGIKRQVVSNEVRTAGMVQLADLANTGAYEILSGSL</sequence>
<evidence type="ECO:0000313" key="2">
    <source>
        <dbReference type="EMBL" id="MEW9304722.1"/>
    </source>
</evidence>
<accession>A0ABV3PGH5</accession>
<gene>
    <name evidence="2" type="ORF">ABXS05_04190</name>
</gene>
<dbReference type="EMBL" id="JBFNQD010000001">
    <property type="protein sequence ID" value="MEW9304722.1"/>
    <property type="molecule type" value="Genomic_DNA"/>
</dbReference>
<organism evidence="2 3">
    <name type="scientific">Labrys neptuniae</name>
    <dbReference type="NCBI Taxonomy" id="376174"/>
    <lineage>
        <taxon>Bacteria</taxon>
        <taxon>Pseudomonadati</taxon>
        <taxon>Pseudomonadota</taxon>
        <taxon>Alphaproteobacteria</taxon>
        <taxon>Hyphomicrobiales</taxon>
        <taxon>Xanthobacteraceae</taxon>
        <taxon>Labrys</taxon>
    </lineage>
</organism>
<dbReference type="NCBIfam" id="TIGR01641">
    <property type="entry name" value="phageSPP1_gp7"/>
    <property type="match status" value="1"/>
</dbReference>
<dbReference type="RefSeq" id="WP_367623030.1">
    <property type="nucleotide sequence ID" value="NZ_JBFNQD010000001.1"/>
</dbReference>
<dbReference type="Proteomes" id="UP001555786">
    <property type="component" value="Unassembled WGS sequence"/>
</dbReference>
<proteinExistence type="predicted"/>
<reference evidence="2 3" key="1">
    <citation type="submission" date="2024-07" db="EMBL/GenBank/DDBJ databases">
        <title>Description of Labrys sedimenti sp. nov., isolated from a diclofenac-degrading enrichment culture.</title>
        <authorList>
            <person name="Tancsics A."/>
            <person name="Csepanyi A."/>
        </authorList>
    </citation>
    <scope>NUCLEOTIDE SEQUENCE [LARGE SCALE GENOMIC DNA]</scope>
    <source>
        <strain evidence="2 3">LMG 23578</strain>
    </source>
</reference>
<dbReference type="InterPro" id="IPR006528">
    <property type="entry name" value="Phage_head_morphogenesis_dom"/>
</dbReference>
<evidence type="ECO:0000313" key="3">
    <source>
        <dbReference type="Proteomes" id="UP001555786"/>
    </source>
</evidence>
<feature type="domain" description="Phage head morphogenesis" evidence="1">
    <location>
        <begin position="56"/>
        <end position="186"/>
    </location>
</feature>
<evidence type="ECO:0000259" key="1">
    <source>
        <dbReference type="Pfam" id="PF04233"/>
    </source>
</evidence>
<name>A0ABV3PGH5_9HYPH</name>
<dbReference type="Pfam" id="PF04233">
    <property type="entry name" value="Phage_Mu_F"/>
    <property type="match status" value="1"/>
</dbReference>
<comment type="caution">
    <text evidence="2">The sequence shown here is derived from an EMBL/GenBank/DDBJ whole genome shotgun (WGS) entry which is preliminary data.</text>
</comment>
<keyword evidence="3" id="KW-1185">Reference proteome</keyword>
<protein>
    <submittedName>
        <fullName evidence="2">Phage minor head protein</fullName>
    </submittedName>
</protein>